<evidence type="ECO:0000313" key="2">
    <source>
        <dbReference type="EMBL" id="MRG98630.1"/>
    </source>
</evidence>
<protein>
    <submittedName>
        <fullName evidence="2">Uncharacterized protein</fullName>
    </submittedName>
</protein>
<name>A0A6N7Q6T8_9BACT</name>
<reference evidence="2 3" key="1">
    <citation type="submission" date="2019-10" db="EMBL/GenBank/DDBJ databases">
        <title>A soil myxobacterium in the family Polyangiaceae.</title>
        <authorList>
            <person name="Li Y."/>
            <person name="Wang J."/>
        </authorList>
    </citation>
    <scope>NUCLEOTIDE SEQUENCE [LARGE SCALE GENOMIC DNA]</scope>
    <source>
        <strain evidence="2 3">DSM 14734</strain>
    </source>
</reference>
<dbReference type="AlphaFoldDB" id="A0A6N7Q6T8"/>
<organism evidence="2 3">
    <name type="scientific">Polyangium spumosum</name>
    <dbReference type="NCBI Taxonomy" id="889282"/>
    <lineage>
        <taxon>Bacteria</taxon>
        <taxon>Pseudomonadati</taxon>
        <taxon>Myxococcota</taxon>
        <taxon>Polyangia</taxon>
        <taxon>Polyangiales</taxon>
        <taxon>Polyangiaceae</taxon>
        <taxon>Polyangium</taxon>
    </lineage>
</organism>
<sequence>MTPLRVLVLSALGMMSVGASVYTLTPPRREPLTVASLQEPLAFALELSTELPAETDGGLMPPSRTRGRPG</sequence>
<dbReference type="EMBL" id="WJIE01000043">
    <property type="protein sequence ID" value="MRG98630.1"/>
    <property type="molecule type" value="Genomic_DNA"/>
</dbReference>
<feature type="chain" id="PRO_5026790973" evidence="1">
    <location>
        <begin position="20"/>
        <end position="70"/>
    </location>
</feature>
<proteinExistence type="predicted"/>
<dbReference type="Proteomes" id="UP000440224">
    <property type="component" value="Unassembled WGS sequence"/>
</dbReference>
<evidence type="ECO:0000256" key="1">
    <source>
        <dbReference type="SAM" id="SignalP"/>
    </source>
</evidence>
<keyword evidence="3" id="KW-1185">Reference proteome</keyword>
<feature type="signal peptide" evidence="1">
    <location>
        <begin position="1"/>
        <end position="19"/>
    </location>
</feature>
<evidence type="ECO:0000313" key="3">
    <source>
        <dbReference type="Proteomes" id="UP000440224"/>
    </source>
</evidence>
<comment type="caution">
    <text evidence="2">The sequence shown here is derived from an EMBL/GenBank/DDBJ whole genome shotgun (WGS) entry which is preliminary data.</text>
</comment>
<accession>A0A6N7Q6T8</accession>
<dbReference type="RefSeq" id="WP_153825394.1">
    <property type="nucleotide sequence ID" value="NZ_WJIE01000043.1"/>
</dbReference>
<gene>
    <name evidence="2" type="ORF">GF068_42975</name>
</gene>
<keyword evidence="1" id="KW-0732">Signal</keyword>